<sequence>MLCASCFTARDFNSIGLFKDRCFIYGYFPLLEHFDKKQRKDDVVHILWAGRELCWKHPEYAFYAAKLLYDSRIAFDVKIVSTTNNEINKLISENQNEPWFSNISFIHPMPNKDLQSLMYESDIFILSSDKTEGWGAVVNEAMNAGCCPVVSANAGCSGYLINDSKNGILFHSKEDFSSKLLNCIFNKEYKTLGENAALTIQNIWNEKTAVSNLCRVFNCILNNIDLPIDLINKGPGTKIL</sequence>
<dbReference type="EMBL" id="VSSQ01025887">
    <property type="protein sequence ID" value="MPM74326.1"/>
    <property type="molecule type" value="Genomic_DNA"/>
</dbReference>
<proteinExistence type="predicted"/>
<evidence type="ECO:0000259" key="1">
    <source>
        <dbReference type="Pfam" id="PF00534"/>
    </source>
</evidence>
<dbReference type="SUPFAM" id="SSF53756">
    <property type="entry name" value="UDP-Glycosyltransferase/glycogen phosphorylase"/>
    <property type="match status" value="1"/>
</dbReference>
<dbReference type="GO" id="GO:0016757">
    <property type="term" value="F:glycosyltransferase activity"/>
    <property type="evidence" value="ECO:0007669"/>
    <property type="project" value="InterPro"/>
</dbReference>
<dbReference type="PANTHER" id="PTHR12526">
    <property type="entry name" value="GLYCOSYLTRANSFERASE"/>
    <property type="match status" value="1"/>
</dbReference>
<dbReference type="Pfam" id="PF00534">
    <property type="entry name" value="Glycos_transf_1"/>
    <property type="match status" value="1"/>
</dbReference>
<dbReference type="Gene3D" id="3.40.50.2000">
    <property type="entry name" value="Glycogen Phosphorylase B"/>
    <property type="match status" value="1"/>
</dbReference>
<dbReference type="AlphaFoldDB" id="A0A645CBK6"/>
<feature type="domain" description="Glycosyl transferase family 1" evidence="1">
    <location>
        <begin position="33"/>
        <end position="196"/>
    </location>
</feature>
<dbReference type="PANTHER" id="PTHR12526:SF630">
    <property type="entry name" value="GLYCOSYLTRANSFERASE"/>
    <property type="match status" value="1"/>
</dbReference>
<accession>A0A645CBK6</accession>
<comment type="caution">
    <text evidence="2">The sequence shown here is derived from an EMBL/GenBank/DDBJ whole genome shotgun (WGS) entry which is preliminary data.</text>
</comment>
<organism evidence="2">
    <name type="scientific">bioreactor metagenome</name>
    <dbReference type="NCBI Taxonomy" id="1076179"/>
    <lineage>
        <taxon>unclassified sequences</taxon>
        <taxon>metagenomes</taxon>
        <taxon>ecological metagenomes</taxon>
    </lineage>
</organism>
<evidence type="ECO:0000313" key="2">
    <source>
        <dbReference type="EMBL" id="MPM74326.1"/>
    </source>
</evidence>
<dbReference type="InterPro" id="IPR001296">
    <property type="entry name" value="Glyco_trans_1"/>
</dbReference>
<protein>
    <recommendedName>
        <fullName evidence="1">Glycosyl transferase family 1 domain-containing protein</fullName>
    </recommendedName>
</protein>
<reference evidence="2" key="1">
    <citation type="submission" date="2019-08" db="EMBL/GenBank/DDBJ databases">
        <authorList>
            <person name="Kucharzyk K."/>
            <person name="Murdoch R.W."/>
            <person name="Higgins S."/>
            <person name="Loffler F."/>
        </authorList>
    </citation>
    <scope>NUCLEOTIDE SEQUENCE</scope>
</reference>
<gene>
    <name evidence="2" type="ORF">SDC9_121313</name>
</gene>
<name>A0A645CBK6_9ZZZZ</name>